<dbReference type="InterPro" id="IPR018688">
    <property type="entry name" value="PpoB2-like"/>
</dbReference>
<sequence>MIVTLALLAWLAALLTMSTMDEGPGTPLHSLPIFLIGWVVMLTAMMLPSELNYVGTFVKLVSGQKQAGSTVTLFIAGYALAWVCYGLAAFALDAVLRLASFETLSWARSGPLWAGMVLVLAALYQLSSLKERCLDHCRAPISYFARHWRPGRLGALVMGARHGAVCVGCCWALMAVMFAVGVMNLTWMALLTLIMFAEKIVPGGKTLGVPIALLLLTMGVWVALSPDTAPMLADPLVFRSLCGSL</sequence>
<protein>
    <submittedName>
        <fullName evidence="2">DUF2182 domain-containing protein</fullName>
    </submittedName>
</protein>
<keyword evidence="3" id="KW-1185">Reference proteome</keyword>
<feature type="transmembrane region" description="Helical" evidence="1">
    <location>
        <begin position="207"/>
        <end position="224"/>
    </location>
</feature>
<keyword evidence="1" id="KW-0812">Transmembrane</keyword>
<organism evidence="2 3">
    <name type="scientific">Methyloligella solikamskensis</name>
    <dbReference type="NCBI Taxonomy" id="1177756"/>
    <lineage>
        <taxon>Bacteria</taxon>
        <taxon>Pseudomonadati</taxon>
        <taxon>Pseudomonadota</taxon>
        <taxon>Alphaproteobacteria</taxon>
        <taxon>Hyphomicrobiales</taxon>
        <taxon>Hyphomicrobiaceae</taxon>
        <taxon>Methyloligella</taxon>
    </lineage>
</organism>
<evidence type="ECO:0000313" key="2">
    <source>
        <dbReference type="EMBL" id="MFD0985749.1"/>
    </source>
</evidence>
<evidence type="ECO:0000313" key="3">
    <source>
        <dbReference type="Proteomes" id="UP001597102"/>
    </source>
</evidence>
<comment type="caution">
    <text evidence="2">The sequence shown here is derived from an EMBL/GenBank/DDBJ whole genome shotgun (WGS) entry which is preliminary data.</text>
</comment>
<gene>
    <name evidence="2" type="ORF">ACFQ2F_01395</name>
</gene>
<dbReference type="Proteomes" id="UP001597102">
    <property type="component" value="Unassembled WGS sequence"/>
</dbReference>
<dbReference type="Pfam" id="PF09948">
    <property type="entry name" value="PpoB2"/>
    <property type="match status" value="1"/>
</dbReference>
<keyword evidence="1" id="KW-0472">Membrane</keyword>
<feature type="transmembrane region" description="Helical" evidence="1">
    <location>
        <begin position="164"/>
        <end position="187"/>
    </location>
</feature>
<dbReference type="RefSeq" id="WP_379084612.1">
    <property type="nucleotide sequence ID" value="NZ_JBHTJO010000001.1"/>
</dbReference>
<feature type="transmembrane region" description="Helical" evidence="1">
    <location>
        <begin position="70"/>
        <end position="92"/>
    </location>
</feature>
<feature type="transmembrane region" description="Helical" evidence="1">
    <location>
        <begin position="112"/>
        <end position="129"/>
    </location>
</feature>
<reference evidence="3" key="1">
    <citation type="journal article" date="2019" name="Int. J. Syst. Evol. Microbiol.">
        <title>The Global Catalogue of Microorganisms (GCM) 10K type strain sequencing project: providing services to taxonomists for standard genome sequencing and annotation.</title>
        <authorList>
            <consortium name="The Broad Institute Genomics Platform"/>
            <consortium name="The Broad Institute Genome Sequencing Center for Infectious Disease"/>
            <person name="Wu L."/>
            <person name="Ma J."/>
        </authorList>
    </citation>
    <scope>NUCLEOTIDE SEQUENCE [LARGE SCALE GENOMIC DNA]</scope>
    <source>
        <strain evidence="3">CCUG 61697</strain>
    </source>
</reference>
<keyword evidence="1" id="KW-1133">Transmembrane helix</keyword>
<name>A0ABW3J660_9HYPH</name>
<accession>A0ABW3J660</accession>
<evidence type="ECO:0000256" key="1">
    <source>
        <dbReference type="SAM" id="Phobius"/>
    </source>
</evidence>
<dbReference type="EMBL" id="JBHTJO010000001">
    <property type="protein sequence ID" value="MFD0985749.1"/>
    <property type="molecule type" value="Genomic_DNA"/>
</dbReference>
<proteinExistence type="predicted"/>
<feature type="transmembrane region" description="Helical" evidence="1">
    <location>
        <begin position="30"/>
        <end position="49"/>
    </location>
</feature>